<comment type="caution">
    <text evidence="8">The sequence shown here is derived from an EMBL/GenBank/DDBJ whole genome shotgun (WGS) entry which is preliminary data.</text>
</comment>
<dbReference type="EMBL" id="MCRJ01000056">
    <property type="protein sequence ID" value="ODN70268.1"/>
    <property type="molecule type" value="Genomic_DNA"/>
</dbReference>
<evidence type="ECO:0000256" key="2">
    <source>
        <dbReference type="ARBA" id="ARBA00022729"/>
    </source>
</evidence>
<evidence type="ECO:0000313" key="8">
    <source>
        <dbReference type="EMBL" id="ODN70268.1"/>
    </source>
</evidence>
<dbReference type="SUPFAM" id="SSF56925">
    <property type="entry name" value="OMPA-like"/>
    <property type="match status" value="1"/>
</dbReference>
<feature type="chain" id="PRO_5009128848" description="Outer membrane protein beta-barrel domain-containing protein" evidence="6">
    <location>
        <begin position="25"/>
        <end position="229"/>
    </location>
</feature>
<evidence type="ECO:0000256" key="1">
    <source>
        <dbReference type="ARBA" id="ARBA00004442"/>
    </source>
</evidence>
<dbReference type="GO" id="GO:0009279">
    <property type="term" value="C:cell outer membrane"/>
    <property type="evidence" value="ECO:0007669"/>
    <property type="project" value="UniProtKB-SubCell"/>
</dbReference>
<name>A0A1E3H1Q6_9HYPH</name>
<dbReference type="Pfam" id="PF13505">
    <property type="entry name" value="OMP_b-brl"/>
    <property type="match status" value="1"/>
</dbReference>
<evidence type="ECO:0000256" key="5">
    <source>
        <dbReference type="ARBA" id="ARBA00038306"/>
    </source>
</evidence>
<gene>
    <name evidence="8" type="ORF">A6302_02421</name>
</gene>
<evidence type="ECO:0000256" key="6">
    <source>
        <dbReference type="SAM" id="SignalP"/>
    </source>
</evidence>
<comment type="subcellular location">
    <subcellularLocation>
        <location evidence="1">Cell outer membrane</location>
    </subcellularLocation>
</comment>
<evidence type="ECO:0000313" key="9">
    <source>
        <dbReference type="Proteomes" id="UP000094622"/>
    </source>
</evidence>
<dbReference type="Proteomes" id="UP000094622">
    <property type="component" value="Unassembled WGS sequence"/>
</dbReference>
<dbReference type="AlphaFoldDB" id="A0A1E3H1Q6"/>
<accession>A0A1E3H1Q6</accession>
<dbReference type="InterPro" id="IPR027385">
    <property type="entry name" value="Beta-barrel_OMP"/>
</dbReference>
<dbReference type="Gene3D" id="2.40.160.20">
    <property type="match status" value="1"/>
</dbReference>
<dbReference type="InterPro" id="IPR011250">
    <property type="entry name" value="OMP/PagP_B-barrel"/>
</dbReference>
<dbReference type="PANTHER" id="PTHR34001">
    <property type="entry name" value="BLL7405 PROTEIN"/>
    <property type="match status" value="1"/>
</dbReference>
<comment type="similarity">
    <text evidence="5">Belongs to the Omp25/RopB family.</text>
</comment>
<dbReference type="InterPro" id="IPR051692">
    <property type="entry name" value="OMP-like"/>
</dbReference>
<keyword evidence="3" id="KW-0472">Membrane</keyword>
<organism evidence="8 9">
    <name type="scientific">Methylobrevis pamukkalensis</name>
    <dbReference type="NCBI Taxonomy" id="1439726"/>
    <lineage>
        <taxon>Bacteria</taxon>
        <taxon>Pseudomonadati</taxon>
        <taxon>Pseudomonadota</taxon>
        <taxon>Alphaproteobacteria</taxon>
        <taxon>Hyphomicrobiales</taxon>
        <taxon>Pleomorphomonadaceae</taxon>
        <taxon>Methylobrevis</taxon>
    </lineage>
</organism>
<keyword evidence="9" id="KW-1185">Reference proteome</keyword>
<evidence type="ECO:0000256" key="4">
    <source>
        <dbReference type="ARBA" id="ARBA00023237"/>
    </source>
</evidence>
<feature type="domain" description="Outer membrane protein beta-barrel" evidence="7">
    <location>
        <begin position="14"/>
        <end position="229"/>
    </location>
</feature>
<feature type="signal peptide" evidence="6">
    <location>
        <begin position="1"/>
        <end position="24"/>
    </location>
</feature>
<sequence length="229" mass="23776">MMRNLLLAGTAAALLLGSASLASAADIAEPIPAAPEAPMEAAIFDWTGIYAGANIGYGFGGEDVIGTRPPGLGVGTAEISGVFGGLQVGYNYQMGSAVVGIEADLQLADIEDDVSNGTVSGTATVDWFGTVRPRVGFAYDRTLFYGTGGLAYGHYEYEGSAFGTSAGADDTYVGWTVGAGVEHSFTDNLSAKVEYLYVDLGNKDVSILGVETTPSPNFHSVRLGLNYRF</sequence>
<reference evidence="8 9" key="1">
    <citation type="submission" date="2016-07" db="EMBL/GenBank/DDBJ databases">
        <title>Draft Genome Sequence of Methylobrevis pamukkalensis PK2.</title>
        <authorList>
            <person name="Vasilenko O.V."/>
            <person name="Doronina N.V."/>
            <person name="Shmareva M.N."/>
            <person name="Tarlachkov S.V."/>
            <person name="Mustakhimov I."/>
            <person name="Trotsenko Y.A."/>
        </authorList>
    </citation>
    <scope>NUCLEOTIDE SEQUENCE [LARGE SCALE GENOMIC DNA]</scope>
    <source>
        <strain evidence="8 9">PK2</strain>
    </source>
</reference>
<evidence type="ECO:0000256" key="3">
    <source>
        <dbReference type="ARBA" id="ARBA00023136"/>
    </source>
</evidence>
<keyword evidence="4" id="KW-0998">Cell outer membrane</keyword>
<evidence type="ECO:0000259" key="7">
    <source>
        <dbReference type="Pfam" id="PF13505"/>
    </source>
</evidence>
<protein>
    <recommendedName>
        <fullName evidence="7">Outer membrane protein beta-barrel domain-containing protein</fullName>
    </recommendedName>
</protein>
<keyword evidence="2 6" id="KW-0732">Signal</keyword>
<proteinExistence type="inferred from homology"/>
<dbReference type="PANTHER" id="PTHR34001:SF3">
    <property type="entry name" value="BLL7405 PROTEIN"/>
    <property type="match status" value="1"/>
</dbReference>